<feature type="transmembrane region" description="Helical" evidence="16">
    <location>
        <begin position="75"/>
        <end position="92"/>
    </location>
</feature>
<comment type="cofactor">
    <cofactor evidence="2">
        <name>Mg(2+)</name>
        <dbReference type="ChEBI" id="CHEBI:18420"/>
    </cofactor>
</comment>
<evidence type="ECO:0000256" key="9">
    <source>
        <dbReference type="ARBA" id="ARBA00022842"/>
    </source>
</evidence>
<keyword evidence="6" id="KW-0444">Lipid biosynthesis</keyword>
<reference evidence="17 18" key="1">
    <citation type="submission" date="2018-07" db="EMBL/GenBank/DDBJ databases">
        <title>A high quality draft genome assembly of the barn swallow (H. rustica rustica).</title>
        <authorList>
            <person name="Formenti G."/>
            <person name="Chiara M."/>
            <person name="Poveda L."/>
            <person name="Francoijs K.-J."/>
            <person name="Bonisoli-Alquati A."/>
            <person name="Canova L."/>
            <person name="Gianfranceschi L."/>
            <person name="Horner D.S."/>
            <person name="Saino N."/>
        </authorList>
    </citation>
    <scope>NUCLEOTIDE SEQUENCE [LARGE SCALE GENOMIC DNA]</scope>
    <source>
        <strain evidence="17">Chelidonia</strain>
        <tissue evidence="17">Blood</tissue>
    </source>
</reference>
<organism evidence="17 18">
    <name type="scientific">Hirundo rustica rustica</name>
    <dbReference type="NCBI Taxonomy" id="333673"/>
    <lineage>
        <taxon>Eukaryota</taxon>
        <taxon>Metazoa</taxon>
        <taxon>Chordata</taxon>
        <taxon>Craniata</taxon>
        <taxon>Vertebrata</taxon>
        <taxon>Euteleostomi</taxon>
        <taxon>Archelosauria</taxon>
        <taxon>Archosauria</taxon>
        <taxon>Dinosauria</taxon>
        <taxon>Saurischia</taxon>
        <taxon>Theropoda</taxon>
        <taxon>Coelurosauria</taxon>
        <taxon>Aves</taxon>
        <taxon>Neognathae</taxon>
        <taxon>Neoaves</taxon>
        <taxon>Telluraves</taxon>
        <taxon>Australaves</taxon>
        <taxon>Passeriformes</taxon>
        <taxon>Sylvioidea</taxon>
        <taxon>Hirundinidae</taxon>
        <taxon>Hirundo</taxon>
    </lineage>
</organism>
<evidence type="ECO:0000256" key="14">
    <source>
        <dbReference type="ARBA" id="ARBA00023211"/>
    </source>
</evidence>
<comment type="subcellular location">
    <subcellularLocation>
        <location evidence="3">Endomembrane system</location>
        <topology evidence="3">Multi-pass membrane protein</topology>
    </subcellularLocation>
</comment>
<keyword evidence="10 16" id="KW-1133">Transmembrane helix</keyword>
<dbReference type="GO" id="GO:0004307">
    <property type="term" value="F:ethanolaminephosphotransferase activity"/>
    <property type="evidence" value="ECO:0007669"/>
    <property type="project" value="TreeGrafter"/>
</dbReference>
<dbReference type="PANTHER" id="PTHR10414">
    <property type="entry name" value="ETHANOLAMINEPHOSPHOTRANSFERASE"/>
    <property type="match status" value="1"/>
</dbReference>
<accession>A0A3M0IUT4</accession>
<evidence type="ECO:0000256" key="5">
    <source>
        <dbReference type="ARBA" id="ARBA00010441"/>
    </source>
</evidence>
<dbReference type="GO" id="GO:0006646">
    <property type="term" value="P:phosphatidylethanolamine biosynthetic process"/>
    <property type="evidence" value="ECO:0007669"/>
    <property type="project" value="TreeGrafter"/>
</dbReference>
<keyword evidence="13" id="KW-0594">Phospholipid biosynthesis</keyword>
<dbReference type="GO" id="GO:0004142">
    <property type="term" value="F:diacylglycerol cholinephosphotransferase activity"/>
    <property type="evidence" value="ECO:0007669"/>
    <property type="project" value="TreeGrafter"/>
</dbReference>
<comment type="pathway">
    <text evidence="4">Lipid metabolism.</text>
</comment>
<feature type="transmembrane region" description="Helical" evidence="16">
    <location>
        <begin position="21"/>
        <end position="43"/>
    </location>
</feature>
<evidence type="ECO:0000256" key="6">
    <source>
        <dbReference type="ARBA" id="ARBA00022516"/>
    </source>
</evidence>
<evidence type="ECO:0000256" key="8">
    <source>
        <dbReference type="ARBA" id="ARBA00022723"/>
    </source>
</evidence>
<keyword evidence="8" id="KW-0479">Metal-binding</keyword>
<keyword evidence="12 16" id="KW-0472">Membrane</keyword>
<proteinExistence type="inferred from homology"/>
<sequence>MIVLAAMIYKKSAVQLFERHLCLYILTFGLVSAKITNQLVVAHMTKSEMYLYDTAFIGPALLFLDQCFNGFIDKYIVLWIALILSLFNLLQYCVSVCNRNCCPPAHPHVLHQGLPHALKPPLGMGAATGE</sequence>
<comment type="caution">
    <text evidence="17">The sequence shown here is derived from an EMBL/GenBank/DDBJ whole genome shotgun (WGS) entry which is preliminary data.</text>
</comment>
<evidence type="ECO:0000256" key="15">
    <source>
        <dbReference type="ARBA" id="ARBA00023264"/>
    </source>
</evidence>
<evidence type="ECO:0000256" key="11">
    <source>
        <dbReference type="ARBA" id="ARBA00023098"/>
    </source>
</evidence>
<keyword evidence="9" id="KW-0460">Magnesium</keyword>
<dbReference type="OrthoDB" id="196717at2759"/>
<evidence type="ECO:0000256" key="16">
    <source>
        <dbReference type="SAM" id="Phobius"/>
    </source>
</evidence>
<evidence type="ECO:0000256" key="12">
    <source>
        <dbReference type="ARBA" id="ARBA00023136"/>
    </source>
</evidence>
<dbReference type="GO" id="GO:0005789">
    <property type="term" value="C:endoplasmic reticulum membrane"/>
    <property type="evidence" value="ECO:0007669"/>
    <property type="project" value="TreeGrafter"/>
</dbReference>
<dbReference type="PANTHER" id="PTHR10414:SF27">
    <property type="entry name" value="CHOLINE_ETHANOLAMINEPHOSPHOTRANSFERASE 1"/>
    <property type="match status" value="1"/>
</dbReference>
<keyword evidence="18" id="KW-1185">Reference proteome</keyword>
<name>A0A3M0IUT4_HIRRU</name>
<evidence type="ECO:0000256" key="7">
    <source>
        <dbReference type="ARBA" id="ARBA00022692"/>
    </source>
</evidence>
<gene>
    <name evidence="17" type="ORF">DUI87_30923</name>
</gene>
<dbReference type="Proteomes" id="UP000269221">
    <property type="component" value="Unassembled WGS sequence"/>
</dbReference>
<evidence type="ECO:0000256" key="13">
    <source>
        <dbReference type="ARBA" id="ARBA00023209"/>
    </source>
</evidence>
<dbReference type="InterPro" id="IPR014472">
    <property type="entry name" value="CHOPT"/>
</dbReference>
<keyword evidence="11" id="KW-0443">Lipid metabolism</keyword>
<keyword evidence="15" id="KW-1208">Phospholipid metabolism</keyword>
<evidence type="ECO:0000256" key="1">
    <source>
        <dbReference type="ARBA" id="ARBA00001936"/>
    </source>
</evidence>
<dbReference type="EMBL" id="QRBI01000220">
    <property type="protein sequence ID" value="RMB92614.1"/>
    <property type="molecule type" value="Genomic_DNA"/>
</dbReference>
<dbReference type="AlphaFoldDB" id="A0A3M0IUT4"/>
<evidence type="ECO:0000256" key="2">
    <source>
        <dbReference type="ARBA" id="ARBA00001946"/>
    </source>
</evidence>
<dbReference type="GO" id="GO:0046872">
    <property type="term" value="F:metal ion binding"/>
    <property type="evidence" value="ECO:0007669"/>
    <property type="project" value="UniProtKB-KW"/>
</dbReference>
<dbReference type="STRING" id="333673.A0A3M0IUT4"/>
<comment type="cofactor">
    <cofactor evidence="1">
        <name>Mn(2+)</name>
        <dbReference type="ChEBI" id="CHEBI:29035"/>
    </cofactor>
</comment>
<evidence type="ECO:0000313" key="17">
    <source>
        <dbReference type="EMBL" id="RMB92614.1"/>
    </source>
</evidence>
<evidence type="ECO:0000256" key="10">
    <source>
        <dbReference type="ARBA" id="ARBA00022989"/>
    </source>
</evidence>
<evidence type="ECO:0000256" key="3">
    <source>
        <dbReference type="ARBA" id="ARBA00004127"/>
    </source>
</evidence>
<keyword evidence="7 16" id="KW-0812">Transmembrane</keyword>
<protein>
    <submittedName>
        <fullName evidence="17">Uncharacterized protein</fullName>
    </submittedName>
</protein>
<keyword evidence="14" id="KW-0464">Manganese</keyword>
<dbReference type="GO" id="GO:0005794">
    <property type="term" value="C:Golgi apparatus"/>
    <property type="evidence" value="ECO:0007669"/>
    <property type="project" value="TreeGrafter"/>
</dbReference>
<comment type="similarity">
    <text evidence="5">Belongs to the CDP-alcohol phosphatidyltransferase class-I family.</text>
</comment>
<evidence type="ECO:0000313" key="18">
    <source>
        <dbReference type="Proteomes" id="UP000269221"/>
    </source>
</evidence>
<evidence type="ECO:0000256" key="4">
    <source>
        <dbReference type="ARBA" id="ARBA00005189"/>
    </source>
</evidence>